<reference evidence="2 3" key="1">
    <citation type="submission" date="2023-11" db="EMBL/GenBank/DDBJ databases">
        <authorList>
            <person name="Hedman E."/>
            <person name="Englund M."/>
            <person name="Stromberg M."/>
            <person name="Nyberg Akerstrom W."/>
            <person name="Nylinder S."/>
            <person name="Jareborg N."/>
            <person name="Kallberg Y."/>
            <person name="Kronander E."/>
        </authorList>
    </citation>
    <scope>NUCLEOTIDE SEQUENCE [LARGE SCALE GENOMIC DNA]</scope>
</reference>
<accession>A0AAV1LZK8</accession>
<evidence type="ECO:0000256" key="1">
    <source>
        <dbReference type="SAM" id="SignalP"/>
    </source>
</evidence>
<gene>
    <name evidence="2" type="ORF">PARMNEM_LOCUS18424</name>
</gene>
<proteinExistence type="predicted"/>
<comment type="caution">
    <text evidence="2">The sequence shown here is derived from an EMBL/GenBank/DDBJ whole genome shotgun (WGS) entry which is preliminary data.</text>
</comment>
<protein>
    <submittedName>
        <fullName evidence="2">Uncharacterized protein</fullName>
    </submittedName>
</protein>
<name>A0AAV1LZK8_9NEOP</name>
<keyword evidence="1" id="KW-0732">Signal</keyword>
<feature type="signal peptide" evidence="1">
    <location>
        <begin position="1"/>
        <end position="20"/>
    </location>
</feature>
<evidence type="ECO:0000313" key="2">
    <source>
        <dbReference type="EMBL" id="CAK1599554.1"/>
    </source>
</evidence>
<feature type="chain" id="PRO_5043707341" evidence="1">
    <location>
        <begin position="21"/>
        <end position="198"/>
    </location>
</feature>
<evidence type="ECO:0000313" key="3">
    <source>
        <dbReference type="Proteomes" id="UP001314205"/>
    </source>
</evidence>
<organism evidence="2 3">
    <name type="scientific">Parnassius mnemosyne</name>
    <name type="common">clouded apollo</name>
    <dbReference type="NCBI Taxonomy" id="213953"/>
    <lineage>
        <taxon>Eukaryota</taxon>
        <taxon>Metazoa</taxon>
        <taxon>Ecdysozoa</taxon>
        <taxon>Arthropoda</taxon>
        <taxon>Hexapoda</taxon>
        <taxon>Insecta</taxon>
        <taxon>Pterygota</taxon>
        <taxon>Neoptera</taxon>
        <taxon>Endopterygota</taxon>
        <taxon>Lepidoptera</taxon>
        <taxon>Glossata</taxon>
        <taxon>Ditrysia</taxon>
        <taxon>Papilionoidea</taxon>
        <taxon>Papilionidae</taxon>
        <taxon>Parnassiinae</taxon>
        <taxon>Parnassini</taxon>
        <taxon>Parnassius</taxon>
        <taxon>Driopa</taxon>
    </lineage>
</organism>
<sequence>MSSILRLSILAIICLQLAKAAPKSSNKQHNCQEFSKNVTFKDSEAIGIWHLLHVRNEKLNSSGESYCVEFTNIAAEERKNLEERIGKYIENLKWDNLLMKMQIPCSIMKSNRTRDYYLEKLEGEGSYRTLQMPPPTAKLDLAEFHRYQMRLKLVENQYLAMMDCHEKFVFILAKQPPTSKDLDERIKKIIDAYWPEEN</sequence>
<dbReference type="EMBL" id="CAVLGL010000115">
    <property type="protein sequence ID" value="CAK1599554.1"/>
    <property type="molecule type" value="Genomic_DNA"/>
</dbReference>
<keyword evidence="3" id="KW-1185">Reference proteome</keyword>
<dbReference type="AlphaFoldDB" id="A0AAV1LZK8"/>
<dbReference type="Proteomes" id="UP001314205">
    <property type="component" value="Unassembled WGS sequence"/>
</dbReference>